<name>A0A9D1G4W7_9FIRM</name>
<keyword evidence="2 5" id="KW-0285">Flavoprotein</keyword>
<feature type="binding site" evidence="5">
    <location>
        <position position="37"/>
    </location>
    <ligand>
        <name>FMN</name>
        <dbReference type="ChEBI" id="CHEBI:58210"/>
    </ligand>
</feature>
<dbReference type="Gene3D" id="3.40.50.1950">
    <property type="entry name" value="Flavin prenyltransferase-like"/>
    <property type="match status" value="1"/>
</dbReference>
<feature type="binding site" evidence="5">
    <location>
        <position position="123"/>
    </location>
    <ligand>
        <name>FMN</name>
        <dbReference type="ChEBI" id="CHEBI:58210"/>
    </ligand>
</feature>
<evidence type="ECO:0000313" key="8">
    <source>
        <dbReference type="Proteomes" id="UP000886876"/>
    </source>
</evidence>
<dbReference type="SUPFAM" id="SSF52507">
    <property type="entry name" value="Homo-oligomeric flavin-containing Cys decarboxylases, HFCD"/>
    <property type="match status" value="1"/>
</dbReference>
<dbReference type="GO" id="GO:0106141">
    <property type="term" value="F:flavin prenyltransferase activity"/>
    <property type="evidence" value="ECO:0007669"/>
    <property type="project" value="UniProtKB-EC"/>
</dbReference>
<evidence type="ECO:0000256" key="5">
    <source>
        <dbReference type="HAMAP-Rule" id="MF_01984"/>
    </source>
</evidence>
<comment type="caution">
    <text evidence="5">Lacks conserved residue(s) required for the propagation of feature annotation.</text>
</comment>
<dbReference type="InterPro" id="IPR004507">
    <property type="entry name" value="UbiX-like"/>
</dbReference>
<evidence type="ECO:0000256" key="3">
    <source>
        <dbReference type="ARBA" id="ARBA00022643"/>
    </source>
</evidence>
<keyword evidence="4 5" id="KW-0808">Transferase</keyword>
<reference evidence="7" key="1">
    <citation type="submission" date="2020-10" db="EMBL/GenBank/DDBJ databases">
        <authorList>
            <person name="Gilroy R."/>
        </authorList>
    </citation>
    <scope>NUCLEOTIDE SEQUENCE</scope>
    <source>
        <strain evidence="7">ChiHecec3B27-6122</strain>
    </source>
</reference>
<comment type="function">
    <text evidence="5">Flavin prenyltransferase that catalyzes the synthesis of the prenylated FMN cofactor (prenyl-FMN) for 4-hydroxy-3-polyprenylbenzoic acid decarboxylase UbiD. The prenyltransferase is metal-independent and links a dimethylallyl moiety from dimethylallyl monophosphate (DMAP) to the flavin N5 and C6 atoms of FMN.</text>
</comment>
<feature type="domain" description="Flavoprotein" evidence="6">
    <location>
        <begin position="5"/>
        <end position="165"/>
    </location>
</feature>
<evidence type="ECO:0000313" key="7">
    <source>
        <dbReference type="EMBL" id="HIS96764.1"/>
    </source>
</evidence>
<dbReference type="Proteomes" id="UP000886876">
    <property type="component" value="Unassembled WGS sequence"/>
</dbReference>
<protein>
    <recommendedName>
        <fullName evidence="5">Flavin prenyltransferase UbiX</fullName>
        <ecNumber evidence="5">2.5.1.129</ecNumber>
    </recommendedName>
</protein>
<accession>A0A9D1G4W7</accession>
<dbReference type="Pfam" id="PF02441">
    <property type="entry name" value="Flavoprotein"/>
    <property type="match status" value="1"/>
</dbReference>
<dbReference type="AlphaFoldDB" id="A0A9D1G4W7"/>
<feature type="binding site" evidence="5">
    <location>
        <position position="169"/>
    </location>
    <ligand>
        <name>dimethylallyl phosphate</name>
        <dbReference type="ChEBI" id="CHEBI:88052"/>
    </ligand>
</feature>
<keyword evidence="3 5" id="KW-0288">FMN</keyword>
<dbReference type="InterPro" id="IPR036551">
    <property type="entry name" value="Flavin_trans-like"/>
</dbReference>
<feature type="binding site" evidence="5">
    <location>
        <begin position="11"/>
        <end position="13"/>
    </location>
    <ligand>
        <name>FMN</name>
        <dbReference type="ChEBI" id="CHEBI:58210"/>
    </ligand>
</feature>
<dbReference type="HAMAP" id="MF_01984">
    <property type="entry name" value="ubiX_pad"/>
    <property type="match status" value="1"/>
</dbReference>
<comment type="catalytic activity">
    <reaction evidence="5">
        <text>dimethylallyl phosphate + FMNH2 = prenylated FMNH2 + phosphate</text>
        <dbReference type="Rhea" id="RHEA:37743"/>
        <dbReference type="ChEBI" id="CHEBI:43474"/>
        <dbReference type="ChEBI" id="CHEBI:57618"/>
        <dbReference type="ChEBI" id="CHEBI:87467"/>
        <dbReference type="ChEBI" id="CHEBI:88052"/>
        <dbReference type="EC" id="2.5.1.129"/>
    </reaction>
</comment>
<reference evidence="7" key="2">
    <citation type="journal article" date="2021" name="PeerJ">
        <title>Extensive microbial diversity within the chicken gut microbiome revealed by metagenomics and culture.</title>
        <authorList>
            <person name="Gilroy R."/>
            <person name="Ravi A."/>
            <person name="Getino M."/>
            <person name="Pursley I."/>
            <person name="Horton D.L."/>
            <person name="Alikhan N.F."/>
            <person name="Baker D."/>
            <person name="Gharbi K."/>
            <person name="Hall N."/>
            <person name="Watson M."/>
            <person name="Adriaenssens E.M."/>
            <person name="Foster-Nyarko E."/>
            <person name="Jarju S."/>
            <person name="Secka A."/>
            <person name="Antonio M."/>
            <person name="Oren A."/>
            <person name="Chaudhuri R.R."/>
            <person name="La Ragione R."/>
            <person name="Hildebrand F."/>
            <person name="Pallen M.J."/>
        </authorList>
    </citation>
    <scope>NUCLEOTIDE SEQUENCE</scope>
    <source>
        <strain evidence="7">ChiHecec3B27-6122</strain>
    </source>
</reference>
<feature type="binding site" evidence="5">
    <location>
        <position position="153"/>
    </location>
    <ligand>
        <name>dimethylallyl phosphate</name>
        <dbReference type="ChEBI" id="CHEBI:88052"/>
    </ligand>
</feature>
<sequence length="187" mass="20088">MEPGLTVGISGASGAALALSFLKLAYESGVPTELIVTPGGERTLREELGLPADALREYVRELYDCHDIGAAPASGSRASLGMVVIPCSMRTLAGIAAGYSENLLLRAADVTLKERRRLVLVTREAPLSYIHLRNMQEVTRAGGIIFPPVPLWYAKPCGMDEMHKQLAARILGMFGVHTDAMPVWAGE</sequence>
<evidence type="ECO:0000256" key="2">
    <source>
        <dbReference type="ARBA" id="ARBA00022630"/>
    </source>
</evidence>
<gene>
    <name evidence="5" type="primary">ubiX</name>
    <name evidence="7" type="ORF">IAD42_02190</name>
</gene>
<dbReference type="EMBL" id="DVJS01000048">
    <property type="protein sequence ID" value="HIS96764.1"/>
    <property type="molecule type" value="Genomic_DNA"/>
</dbReference>
<dbReference type="InterPro" id="IPR003382">
    <property type="entry name" value="Flavoprotein"/>
</dbReference>
<evidence type="ECO:0000259" key="6">
    <source>
        <dbReference type="Pfam" id="PF02441"/>
    </source>
</evidence>
<dbReference type="EC" id="2.5.1.129" evidence="5"/>
<dbReference type="NCBIfam" id="NF004685">
    <property type="entry name" value="PRK06029.1"/>
    <property type="match status" value="1"/>
</dbReference>
<comment type="similarity">
    <text evidence="5">Belongs to the UbiX/PAD1 family.</text>
</comment>
<feature type="binding site" evidence="5">
    <location>
        <begin position="88"/>
        <end position="91"/>
    </location>
    <ligand>
        <name>FMN</name>
        <dbReference type="ChEBI" id="CHEBI:58210"/>
    </ligand>
</feature>
<evidence type="ECO:0000256" key="4">
    <source>
        <dbReference type="ARBA" id="ARBA00022679"/>
    </source>
</evidence>
<comment type="caution">
    <text evidence="7">The sequence shown here is derived from an EMBL/GenBank/DDBJ whole genome shotgun (WGS) entry which is preliminary data.</text>
</comment>
<dbReference type="NCBIfam" id="TIGR00421">
    <property type="entry name" value="ubiX_pad"/>
    <property type="match status" value="1"/>
</dbReference>
<proteinExistence type="inferred from homology"/>
<keyword evidence="1 5" id="KW-0637">Prenyltransferase</keyword>
<organism evidence="7 8">
    <name type="scientific">Candidatus Scatomorpha pullistercoris</name>
    <dbReference type="NCBI Taxonomy" id="2840929"/>
    <lineage>
        <taxon>Bacteria</taxon>
        <taxon>Bacillati</taxon>
        <taxon>Bacillota</taxon>
        <taxon>Clostridia</taxon>
        <taxon>Eubacteriales</taxon>
        <taxon>Candidatus Scatomorpha</taxon>
    </lineage>
</organism>
<evidence type="ECO:0000256" key="1">
    <source>
        <dbReference type="ARBA" id="ARBA00022602"/>
    </source>
</evidence>